<dbReference type="GO" id="GO:0006261">
    <property type="term" value="P:DNA-templated DNA replication"/>
    <property type="evidence" value="ECO:0007669"/>
    <property type="project" value="TreeGrafter"/>
</dbReference>
<evidence type="ECO:0000313" key="2">
    <source>
        <dbReference type="EMBL" id="CAG8956367.1"/>
    </source>
</evidence>
<proteinExistence type="predicted"/>
<keyword evidence="3" id="KW-1185">Reference proteome</keyword>
<evidence type="ECO:0000256" key="1">
    <source>
        <dbReference type="SAM" id="MobiDB-lite"/>
    </source>
</evidence>
<evidence type="ECO:0000313" key="3">
    <source>
        <dbReference type="Proteomes" id="UP000696280"/>
    </source>
</evidence>
<comment type="caution">
    <text evidence="2">The sequence shown here is derived from an EMBL/GenBank/DDBJ whole genome shotgun (WGS) entry which is preliminary data.</text>
</comment>
<dbReference type="Pfam" id="PF04081">
    <property type="entry name" value="DNA_pol_delta_4"/>
    <property type="match status" value="1"/>
</dbReference>
<name>A0A9N9L3J8_9HELO</name>
<dbReference type="AlphaFoldDB" id="A0A9N9L3J8"/>
<dbReference type="PANTHER" id="PTHR14303">
    <property type="entry name" value="DNA POLYMERASE DELTA SUBUNIT 4"/>
    <property type="match status" value="1"/>
</dbReference>
<reference evidence="2" key="1">
    <citation type="submission" date="2021-07" db="EMBL/GenBank/DDBJ databases">
        <authorList>
            <person name="Durling M."/>
        </authorList>
    </citation>
    <scope>NUCLEOTIDE SEQUENCE</scope>
</reference>
<accession>A0A9N9L3J8</accession>
<dbReference type="OrthoDB" id="337486at2759"/>
<dbReference type="GO" id="GO:0003887">
    <property type="term" value="F:DNA-directed DNA polymerase activity"/>
    <property type="evidence" value="ECO:0007669"/>
    <property type="project" value="TreeGrafter"/>
</dbReference>
<dbReference type="PANTHER" id="PTHR14303:SF0">
    <property type="entry name" value="DNA POLYMERASE DELTA SUBUNIT 4"/>
    <property type="match status" value="1"/>
</dbReference>
<gene>
    <name evidence="2" type="ORF">HYFRA_00003749</name>
</gene>
<dbReference type="Proteomes" id="UP000696280">
    <property type="component" value="Unassembled WGS sequence"/>
</dbReference>
<dbReference type="InterPro" id="IPR007218">
    <property type="entry name" value="DNA_pol_delta_4"/>
</dbReference>
<evidence type="ECO:0008006" key="4">
    <source>
        <dbReference type="Google" id="ProtNLM"/>
    </source>
</evidence>
<protein>
    <recommendedName>
        <fullName evidence="4">DNA polymerase delta subunit 4</fullName>
    </recommendedName>
</protein>
<dbReference type="GO" id="GO:0000731">
    <property type="term" value="P:DNA synthesis involved in DNA repair"/>
    <property type="evidence" value="ECO:0007669"/>
    <property type="project" value="InterPro"/>
</dbReference>
<dbReference type="GO" id="GO:0043625">
    <property type="term" value="C:delta DNA polymerase complex"/>
    <property type="evidence" value="ECO:0007669"/>
    <property type="project" value="TreeGrafter"/>
</dbReference>
<dbReference type="EMBL" id="CAJVRL010000070">
    <property type="protein sequence ID" value="CAG8956367.1"/>
    <property type="molecule type" value="Genomic_DNA"/>
</dbReference>
<feature type="region of interest" description="Disordered" evidence="1">
    <location>
        <begin position="1"/>
        <end position="49"/>
    </location>
</feature>
<organism evidence="2 3">
    <name type="scientific">Hymenoscyphus fraxineus</name>
    <dbReference type="NCBI Taxonomy" id="746836"/>
    <lineage>
        <taxon>Eukaryota</taxon>
        <taxon>Fungi</taxon>
        <taxon>Dikarya</taxon>
        <taxon>Ascomycota</taxon>
        <taxon>Pezizomycotina</taxon>
        <taxon>Leotiomycetes</taxon>
        <taxon>Helotiales</taxon>
        <taxon>Helotiaceae</taxon>
        <taxon>Hymenoscyphus</taxon>
    </lineage>
</organism>
<sequence>MPGTRRAPRKSSGPAAKGTQKTLAFSNNRVTKSTTHPVGKPSSEPLAKKPKIAEEVVKAVEETVKLPEVAQAQVQFKTEEEEKASHITETQIKKYWRDREAERKAPRVHQKDVSLEEKILRLWDMSSQFGPAIGSARQKRWYRAHKLGLNPPIEVLAVLLREEEKGNAKIERAHVDELMSSKFAIGEA</sequence>
<feature type="compositionally biased region" description="Polar residues" evidence="1">
    <location>
        <begin position="19"/>
        <end position="36"/>
    </location>
</feature>